<dbReference type="PANTHER" id="PTHR32097:SF17">
    <property type="entry name" value="CAMP-BINDING PROTEIN 1-RELATED"/>
    <property type="match status" value="1"/>
</dbReference>
<dbReference type="InterPro" id="IPR002035">
    <property type="entry name" value="VWF_A"/>
</dbReference>
<dbReference type="PANTHER" id="PTHR32097">
    <property type="entry name" value="CAMP-BINDING PROTEIN 1-RELATED"/>
    <property type="match status" value="1"/>
</dbReference>
<dbReference type="Pfam" id="PF02342">
    <property type="entry name" value="TerD"/>
    <property type="match status" value="1"/>
</dbReference>
<reference evidence="3" key="1">
    <citation type="submission" date="2020-06" db="EMBL/GenBank/DDBJ databases">
        <title>Nostoc edaphicum CCNP1411 genome.</title>
        <authorList>
            <person name="Fidor A."/>
            <person name="Grabski M."/>
            <person name="Gawor J."/>
            <person name="Gromadka R."/>
            <person name="Wegrzyn G."/>
            <person name="Mazur-Marzec H."/>
        </authorList>
    </citation>
    <scope>NUCLEOTIDE SEQUENCE [LARGE SCALE GENOMIC DNA]</scope>
    <source>
        <strain evidence="3">CCNP1411</strain>
    </source>
</reference>
<dbReference type="AlphaFoldDB" id="A0A7D7QNC8"/>
<dbReference type="Gene3D" id="2.60.60.30">
    <property type="entry name" value="sav2460 like domains"/>
    <property type="match status" value="1"/>
</dbReference>
<dbReference type="KEGG" id="ned:HUN01_29660"/>
<dbReference type="SMART" id="SM00327">
    <property type="entry name" value="VWA"/>
    <property type="match status" value="1"/>
</dbReference>
<dbReference type="InterPro" id="IPR019303">
    <property type="entry name" value="vWA_TerF_C"/>
</dbReference>
<dbReference type="Gene3D" id="3.40.50.410">
    <property type="entry name" value="von Willebrand factor, type A domain"/>
    <property type="match status" value="1"/>
</dbReference>
<dbReference type="Pfam" id="PF10138">
    <property type="entry name" value="vWA-TerF-like"/>
    <property type="match status" value="1"/>
</dbReference>
<protein>
    <submittedName>
        <fullName evidence="2">TerD family protein</fullName>
    </submittedName>
</protein>
<dbReference type="InterPro" id="IPR051324">
    <property type="entry name" value="Stress/Tellurium_Resist"/>
</dbReference>
<proteinExistence type="predicted"/>
<dbReference type="RefSeq" id="WP_181929172.1">
    <property type="nucleotide sequence ID" value="NZ_CP054698.1"/>
</dbReference>
<dbReference type="EMBL" id="CP054698">
    <property type="protein sequence ID" value="QMS91564.1"/>
    <property type="molecule type" value="Genomic_DNA"/>
</dbReference>
<name>A0A7D7QNC8_9NOSO</name>
<dbReference type="CDD" id="cd06974">
    <property type="entry name" value="TerD_like"/>
    <property type="match status" value="1"/>
</dbReference>
<dbReference type="InterPro" id="IPR003325">
    <property type="entry name" value="TerD"/>
</dbReference>
<feature type="domain" description="VWFA" evidence="1">
    <location>
        <begin position="246"/>
        <end position="447"/>
    </location>
</feature>
<evidence type="ECO:0000259" key="1">
    <source>
        <dbReference type="PROSITE" id="PS50234"/>
    </source>
</evidence>
<keyword evidence="3" id="KW-1185">Reference proteome</keyword>
<accession>A0A7D7QNC8</accession>
<gene>
    <name evidence="2" type="ORF">HUN01_29660</name>
</gene>
<organism evidence="2 3">
    <name type="scientific">Nostoc edaphicum CCNP1411</name>
    <dbReference type="NCBI Taxonomy" id="1472755"/>
    <lineage>
        <taxon>Bacteria</taxon>
        <taxon>Bacillati</taxon>
        <taxon>Cyanobacteriota</taxon>
        <taxon>Cyanophyceae</taxon>
        <taxon>Nostocales</taxon>
        <taxon>Nostocaceae</taxon>
        <taxon>Nostoc</taxon>
    </lineage>
</organism>
<dbReference type="CDD" id="cd00198">
    <property type="entry name" value="vWFA"/>
    <property type="match status" value="1"/>
</dbReference>
<dbReference type="SUPFAM" id="SSF53300">
    <property type="entry name" value="vWA-like"/>
    <property type="match status" value="1"/>
</dbReference>
<evidence type="ECO:0000313" key="3">
    <source>
        <dbReference type="Proteomes" id="UP000514713"/>
    </source>
</evidence>
<dbReference type="InterPro" id="IPR036465">
    <property type="entry name" value="vWFA_dom_sf"/>
</dbReference>
<dbReference type="Proteomes" id="UP000514713">
    <property type="component" value="Chromosome"/>
</dbReference>
<evidence type="ECO:0000313" key="2">
    <source>
        <dbReference type="EMBL" id="QMS91564.1"/>
    </source>
</evidence>
<dbReference type="PROSITE" id="PS50234">
    <property type="entry name" value="VWFA"/>
    <property type="match status" value="1"/>
</dbReference>
<sequence length="482" mass="55000">MEIELTKGGRFNLSKEAPNLKKVAIGLGWQINKAGQSYDIDASVFMLGADGRIPNDKYFVFYNNLQSLDGSLRHSGDNRTGEGNGDDETIYVDLAKVNPDIQEIVFVVTIHEGQEKNQNFSQIKNAFIKIYNHESKNSLARYNLREVFSQETALEFGRLYKKENEWRFQAVGEGYSSGLQSFVDKYIAKTKQEESTKVESVQENCTAKLNISLEKKLEREAPHIFNLVKKADISLQKANLTNHKAKVVLCLDISGSMSALYTLGKIQRFAEKILALGCRFDDNASIDIFLFGAKAYNAGEMTIENFKTFIPNLLKEYPLEGGTYYGKAIDMIRKFYFPISKKGNHKSFNPVYIMFVTDGATSDESQTEQYLKESSYEPIFWQFMAIGKSRKDVKGKGILGWLAKAKTSDFTFLERLDEMSDRYLDNSDFFSLEDPESIPDQELYDLLMTEYPNWVKLAKTKNLCIRSINRGSRKNNKVERCT</sequence>